<proteinExistence type="predicted"/>
<dbReference type="EMBL" id="MFTA01000145">
    <property type="protein sequence ID" value="OGI48568.1"/>
    <property type="molecule type" value="Genomic_DNA"/>
</dbReference>
<dbReference type="Proteomes" id="UP000179362">
    <property type="component" value="Unassembled WGS sequence"/>
</dbReference>
<name>A0A1F6TTW0_9PROT</name>
<evidence type="ECO:0000313" key="1">
    <source>
        <dbReference type="EMBL" id="OGI48568.1"/>
    </source>
</evidence>
<gene>
    <name evidence="1" type="ORF">A3B81_07880</name>
</gene>
<reference evidence="1 2" key="1">
    <citation type="journal article" date="2016" name="Nat. Commun.">
        <title>Thousands of microbial genomes shed light on interconnected biogeochemical processes in an aquifer system.</title>
        <authorList>
            <person name="Anantharaman K."/>
            <person name="Brown C.T."/>
            <person name="Hug L.A."/>
            <person name="Sharon I."/>
            <person name="Castelle C.J."/>
            <person name="Probst A.J."/>
            <person name="Thomas B.C."/>
            <person name="Singh A."/>
            <person name="Wilkins M.J."/>
            <person name="Karaoz U."/>
            <person name="Brodie E.L."/>
            <person name="Williams K.H."/>
            <person name="Hubbard S.S."/>
            <person name="Banfield J.F."/>
        </authorList>
    </citation>
    <scope>NUCLEOTIDE SEQUENCE [LARGE SCALE GENOMIC DNA]</scope>
</reference>
<comment type="caution">
    <text evidence="1">The sequence shown here is derived from an EMBL/GenBank/DDBJ whole genome shotgun (WGS) entry which is preliminary data.</text>
</comment>
<organism evidence="1 2">
    <name type="scientific">Candidatus Muproteobacteria bacterium RIFCSPHIGHO2_02_FULL_65_16</name>
    <dbReference type="NCBI Taxonomy" id="1817766"/>
    <lineage>
        <taxon>Bacteria</taxon>
        <taxon>Pseudomonadati</taxon>
        <taxon>Pseudomonadota</taxon>
        <taxon>Candidatus Muproteobacteria</taxon>
    </lineage>
</organism>
<protein>
    <submittedName>
        <fullName evidence="1">Uncharacterized protein</fullName>
    </submittedName>
</protein>
<sequence length="59" mass="6526">MQQPFADFFFAVLYGGEMRAIVEPPMTALSVTCFEADRHAAFPADMGNSPDEFRAVHGM</sequence>
<accession>A0A1F6TTW0</accession>
<evidence type="ECO:0000313" key="2">
    <source>
        <dbReference type="Proteomes" id="UP000179362"/>
    </source>
</evidence>
<dbReference type="AlphaFoldDB" id="A0A1F6TTW0"/>